<feature type="active site" description="Tele-AMP-histidine intermediate" evidence="1">
    <location>
        <position position="99"/>
    </location>
</feature>
<evidence type="ECO:0000256" key="3">
    <source>
        <dbReference type="PROSITE-ProRule" id="PRU00464"/>
    </source>
</evidence>
<dbReference type="Gene3D" id="3.30.428.10">
    <property type="entry name" value="HIT-like"/>
    <property type="match status" value="1"/>
</dbReference>
<protein>
    <submittedName>
        <fullName evidence="5">Histidine triad nucleotide-binding protein</fullName>
    </submittedName>
</protein>
<proteinExistence type="predicted"/>
<dbReference type="PANTHER" id="PTHR23089">
    <property type="entry name" value="HISTIDINE TRIAD HIT PROTEIN"/>
    <property type="match status" value="1"/>
</dbReference>
<dbReference type="Proteomes" id="UP000886847">
    <property type="component" value="Unassembled WGS sequence"/>
</dbReference>
<accession>A0A9D2AVU2</accession>
<gene>
    <name evidence="5" type="ORF">H9851_06940</name>
</gene>
<dbReference type="AlphaFoldDB" id="A0A9D2AVU2"/>
<comment type="caution">
    <text evidence="5">The sequence shown here is derived from an EMBL/GenBank/DDBJ whole genome shotgun (WGS) entry which is preliminary data.</text>
</comment>
<feature type="short sequence motif" description="Histidine triad motif" evidence="2 3">
    <location>
        <begin position="97"/>
        <end position="101"/>
    </location>
</feature>
<dbReference type="Pfam" id="PF01230">
    <property type="entry name" value="HIT"/>
    <property type="match status" value="1"/>
</dbReference>
<evidence type="ECO:0000256" key="2">
    <source>
        <dbReference type="PIRSR" id="PIRSR601310-3"/>
    </source>
</evidence>
<dbReference type="PRINTS" id="PR00332">
    <property type="entry name" value="HISTRIAD"/>
</dbReference>
<evidence type="ECO:0000256" key="1">
    <source>
        <dbReference type="PIRSR" id="PIRSR601310-1"/>
    </source>
</evidence>
<reference evidence="5" key="2">
    <citation type="submission" date="2021-04" db="EMBL/GenBank/DDBJ databases">
        <authorList>
            <person name="Gilroy R."/>
        </authorList>
    </citation>
    <scope>NUCLEOTIDE SEQUENCE</scope>
    <source>
        <strain evidence="5">2189</strain>
    </source>
</reference>
<dbReference type="InterPro" id="IPR001310">
    <property type="entry name" value="Histidine_triad_HIT"/>
</dbReference>
<evidence type="ECO:0000313" key="5">
    <source>
        <dbReference type="EMBL" id="HIX50994.1"/>
    </source>
</evidence>
<organism evidence="5 6">
    <name type="scientific">Candidatus Borkfalkia faecavium</name>
    <dbReference type="NCBI Taxonomy" id="2838508"/>
    <lineage>
        <taxon>Bacteria</taxon>
        <taxon>Bacillati</taxon>
        <taxon>Bacillota</taxon>
        <taxon>Clostridia</taxon>
        <taxon>Christensenellales</taxon>
        <taxon>Christensenellaceae</taxon>
        <taxon>Candidatus Borkfalkia</taxon>
    </lineage>
</organism>
<dbReference type="CDD" id="cd01276">
    <property type="entry name" value="PKCI_related"/>
    <property type="match status" value="1"/>
</dbReference>
<dbReference type="GO" id="GO:0003824">
    <property type="term" value="F:catalytic activity"/>
    <property type="evidence" value="ECO:0007669"/>
    <property type="project" value="InterPro"/>
</dbReference>
<dbReference type="InterPro" id="IPR011146">
    <property type="entry name" value="HIT-like"/>
</dbReference>
<evidence type="ECO:0000313" key="6">
    <source>
        <dbReference type="Proteomes" id="UP000886847"/>
    </source>
</evidence>
<evidence type="ECO:0000259" key="4">
    <source>
        <dbReference type="PROSITE" id="PS51084"/>
    </source>
</evidence>
<reference evidence="5" key="1">
    <citation type="journal article" date="2021" name="PeerJ">
        <title>Extensive microbial diversity within the chicken gut microbiome revealed by metagenomics and culture.</title>
        <authorList>
            <person name="Gilroy R."/>
            <person name="Ravi A."/>
            <person name="Getino M."/>
            <person name="Pursley I."/>
            <person name="Horton D.L."/>
            <person name="Alikhan N.F."/>
            <person name="Baker D."/>
            <person name="Gharbi K."/>
            <person name="Hall N."/>
            <person name="Watson M."/>
            <person name="Adriaenssens E.M."/>
            <person name="Foster-Nyarko E."/>
            <person name="Jarju S."/>
            <person name="Secka A."/>
            <person name="Antonio M."/>
            <person name="Oren A."/>
            <person name="Chaudhuri R.R."/>
            <person name="La Ragione R."/>
            <person name="Hildebrand F."/>
            <person name="Pallen M.J."/>
        </authorList>
    </citation>
    <scope>NUCLEOTIDE SEQUENCE</scope>
    <source>
        <strain evidence="5">2189</strain>
    </source>
</reference>
<dbReference type="InterPro" id="IPR019808">
    <property type="entry name" value="Histidine_triad_CS"/>
</dbReference>
<dbReference type="SUPFAM" id="SSF54197">
    <property type="entry name" value="HIT-like"/>
    <property type="match status" value="1"/>
</dbReference>
<dbReference type="PROSITE" id="PS51084">
    <property type="entry name" value="HIT_2"/>
    <property type="match status" value="1"/>
</dbReference>
<feature type="domain" description="HIT" evidence="4">
    <location>
        <begin position="5"/>
        <end position="113"/>
    </location>
</feature>
<dbReference type="EMBL" id="DXEW01000033">
    <property type="protein sequence ID" value="HIX50994.1"/>
    <property type="molecule type" value="Genomic_DNA"/>
</dbReference>
<name>A0A9D2AVU2_9FIRM</name>
<sequence length="113" mass="12474">MENCIFCKIAAGEIPSQKVYEDENMIAFKDINPQAKVHVLVVPKSHFATLADMNADQAELVKQCFVNIPHIAESLGLTNGYRLIVNQGQDAGQTVHHLHIHILGGQPMGEKML</sequence>
<dbReference type="InterPro" id="IPR036265">
    <property type="entry name" value="HIT-like_sf"/>
</dbReference>
<dbReference type="PROSITE" id="PS00892">
    <property type="entry name" value="HIT_1"/>
    <property type="match status" value="1"/>
</dbReference>